<keyword evidence="4" id="KW-1185">Reference proteome</keyword>
<dbReference type="InterPro" id="IPR007899">
    <property type="entry name" value="CHAD_dom"/>
</dbReference>
<dbReference type="SMART" id="SM01118">
    <property type="entry name" value="CYTH"/>
    <property type="match status" value="1"/>
</dbReference>
<comment type="caution">
    <text evidence="3">The sequence shown here is derived from an EMBL/GenBank/DDBJ whole genome shotgun (WGS) entry which is preliminary data.</text>
</comment>
<evidence type="ECO:0000256" key="1">
    <source>
        <dbReference type="SAM" id="MobiDB-lite"/>
    </source>
</evidence>
<dbReference type="InterPro" id="IPR033469">
    <property type="entry name" value="CYTH-like_dom_sf"/>
</dbReference>
<feature type="region of interest" description="Disordered" evidence="1">
    <location>
        <begin position="707"/>
        <end position="733"/>
    </location>
</feature>
<accession>A0AA37V4F6</accession>
<dbReference type="SUPFAM" id="SSF55154">
    <property type="entry name" value="CYTH-like phosphatases"/>
    <property type="match status" value="1"/>
</dbReference>
<sequence length="733" mass="79903">MLPALPADLLARSPEEAARRIAHELLAQAAAARDRLADPQDMEALHDFRVAIRRLRSTERAYRDALRDSFGKKARRRLRKIARATSESRDLEVQVAWLDAQRGSLNSRHRPGAMWLRERWRERREDADADLAHEVGADFDRLYAVLAKALPVYWQKVRLDAPMAERRFAALLAARLREAAAELGERLSAVQGPEAVTQAHEARIAGKRVRYLLEPVLGLTESATPVVKRLRRLQDLLGELHDLDVLDVELTDALADAERTMSEAQAAARAAAEAAMAASLTAVADAPEAEAGEPAGNGAEAPAPEPERRQVDRRADPRDPRPGLLALARRARARRTVVYDTLASEWLGRDGAGLVASLDGVAASLEAETAARLAPVPMEIERKYLLRSLPHTLRGMPSVEIAQGWIPGTRLLERVREVRSGSDVRYYRTVKLGSGVARVEVEEETTAELFAVLWPTTRDRRVRKRRFAVAEGAATWEVDLFAGRDLVLAEIELPTADTVVEVPQWLAPYLVREVTDDPAYVNANLAQPESDAPPVASEPVRVRTRAPQVRTVLDERPRIAERAATPDAATAAADGAPADVPNQPAEVAARVGCRGSRHALDFARRDRRSCDMASPIAEHLAGRFAADANALRARADATRVAPKRGAGPNAQSLLTMANACDQVRALFADAQSDDAVRALLPTLGGLVAGARNEDERYVFAGAVARATQALDGDDEDDDESDDAGGPDDEDDDA</sequence>
<evidence type="ECO:0000313" key="4">
    <source>
        <dbReference type="Proteomes" id="UP001161325"/>
    </source>
</evidence>
<dbReference type="AlphaFoldDB" id="A0AA37V4F6"/>
<dbReference type="Proteomes" id="UP001161325">
    <property type="component" value="Unassembled WGS sequence"/>
</dbReference>
<dbReference type="InterPro" id="IPR023577">
    <property type="entry name" value="CYTH_domain"/>
</dbReference>
<dbReference type="EMBL" id="BRXS01000007">
    <property type="protein sequence ID" value="GLC27882.1"/>
    <property type="molecule type" value="Genomic_DNA"/>
</dbReference>
<dbReference type="PROSITE" id="PS51708">
    <property type="entry name" value="CHAD"/>
    <property type="match status" value="1"/>
</dbReference>
<dbReference type="InterPro" id="IPR038186">
    <property type="entry name" value="CHAD_dom_sf"/>
</dbReference>
<feature type="compositionally biased region" description="Basic and acidic residues" evidence="1">
    <location>
        <begin position="305"/>
        <end position="321"/>
    </location>
</feature>
<feature type="domain" description="CHAD" evidence="2">
    <location>
        <begin position="11"/>
        <end position="295"/>
    </location>
</feature>
<dbReference type="Pfam" id="PF05235">
    <property type="entry name" value="CHAD"/>
    <property type="match status" value="1"/>
</dbReference>
<dbReference type="SMART" id="SM00880">
    <property type="entry name" value="CHAD"/>
    <property type="match status" value="1"/>
</dbReference>
<protein>
    <recommendedName>
        <fullName evidence="2">CHAD domain-containing protein</fullName>
    </recommendedName>
</protein>
<dbReference type="PANTHER" id="PTHR39339">
    <property type="entry name" value="SLR1444 PROTEIN"/>
    <property type="match status" value="1"/>
</dbReference>
<dbReference type="Gene3D" id="1.40.20.10">
    <property type="entry name" value="CHAD domain"/>
    <property type="match status" value="1"/>
</dbReference>
<name>A0AA37V4F6_9BACT</name>
<dbReference type="PANTHER" id="PTHR39339:SF1">
    <property type="entry name" value="CHAD DOMAIN-CONTAINING PROTEIN"/>
    <property type="match status" value="1"/>
</dbReference>
<feature type="compositionally biased region" description="Low complexity" evidence="1">
    <location>
        <begin position="292"/>
        <end position="302"/>
    </location>
</feature>
<feature type="region of interest" description="Disordered" evidence="1">
    <location>
        <begin position="287"/>
        <end position="325"/>
    </location>
</feature>
<feature type="compositionally biased region" description="Acidic residues" evidence="1">
    <location>
        <begin position="711"/>
        <end position="733"/>
    </location>
</feature>
<proteinExistence type="predicted"/>
<dbReference type="Gene3D" id="2.40.320.10">
    <property type="entry name" value="Hypothetical Protein Pfu-838710-001"/>
    <property type="match status" value="1"/>
</dbReference>
<reference evidence="3" key="1">
    <citation type="submission" date="2022-08" db="EMBL/GenBank/DDBJ databases">
        <title>Draft genome sequencing of Roseisolibacter agri AW1220.</title>
        <authorList>
            <person name="Tobiishi Y."/>
            <person name="Tonouchi A."/>
        </authorList>
    </citation>
    <scope>NUCLEOTIDE SEQUENCE</scope>
    <source>
        <strain evidence="3">AW1220</strain>
    </source>
</reference>
<evidence type="ECO:0000259" key="2">
    <source>
        <dbReference type="PROSITE" id="PS51708"/>
    </source>
</evidence>
<evidence type="ECO:0000313" key="3">
    <source>
        <dbReference type="EMBL" id="GLC27882.1"/>
    </source>
</evidence>
<gene>
    <name evidence="3" type="ORF">rosag_43950</name>
</gene>
<organism evidence="3 4">
    <name type="scientific">Roseisolibacter agri</name>
    <dbReference type="NCBI Taxonomy" id="2014610"/>
    <lineage>
        <taxon>Bacteria</taxon>
        <taxon>Pseudomonadati</taxon>
        <taxon>Gemmatimonadota</taxon>
        <taxon>Gemmatimonadia</taxon>
        <taxon>Gemmatimonadales</taxon>
        <taxon>Gemmatimonadaceae</taxon>
        <taxon>Roseisolibacter</taxon>
    </lineage>
</organism>